<dbReference type="PANTHER" id="PTHR30146">
    <property type="entry name" value="LACI-RELATED TRANSCRIPTIONAL REPRESSOR"/>
    <property type="match status" value="1"/>
</dbReference>
<keyword evidence="3" id="KW-0804">Transcription</keyword>
<dbReference type="Pfam" id="PF00356">
    <property type="entry name" value="LacI"/>
    <property type="match status" value="1"/>
</dbReference>
<keyword evidence="2" id="KW-0238">DNA-binding</keyword>
<protein>
    <recommendedName>
        <fullName evidence="4">HTH lacI-type domain-containing protein</fullName>
    </recommendedName>
</protein>
<dbReference type="PANTHER" id="PTHR30146:SF109">
    <property type="entry name" value="HTH-TYPE TRANSCRIPTIONAL REGULATOR GALS"/>
    <property type="match status" value="1"/>
</dbReference>
<dbReference type="Pfam" id="PF00532">
    <property type="entry name" value="Peripla_BP_1"/>
    <property type="match status" value="1"/>
</dbReference>
<dbReference type="CDD" id="cd06267">
    <property type="entry name" value="PBP1_LacI_sugar_binding-like"/>
    <property type="match status" value="1"/>
</dbReference>
<proteinExistence type="predicted"/>
<dbReference type="InterPro" id="IPR010982">
    <property type="entry name" value="Lambda_DNA-bd_dom_sf"/>
</dbReference>
<keyword evidence="1" id="KW-0805">Transcription regulation</keyword>
<gene>
    <name evidence="5" type="ORF">S01H4_33669</name>
</gene>
<dbReference type="GO" id="GO:0003700">
    <property type="term" value="F:DNA-binding transcription factor activity"/>
    <property type="evidence" value="ECO:0007669"/>
    <property type="project" value="TreeGrafter"/>
</dbReference>
<dbReference type="InterPro" id="IPR001761">
    <property type="entry name" value="Peripla_BP/Lac1_sug-bd_dom"/>
</dbReference>
<dbReference type="SUPFAM" id="SSF47413">
    <property type="entry name" value="lambda repressor-like DNA-binding domains"/>
    <property type="match status" value="1"/>
</dbReference>
<dbReference type="Gene3D" id="1.10.260.40">
    <property type="entry name" value="lambda repressor-like DNA-binding domains"/>
    <property type="match status" value="1"/>
</dbReference>
<evidence type="ECO:0000256" key="3">
    <source>
        <dbReference type="ARBA" id="ARBA00023163"/>
    </source>
</evidence>
<organism evidence="5">
    <name type="scientific">marine sediment metagenome</name>
    <dbReference type="NCBI Taxonomy" id="412755"/>
    <lineage>
        <taxon>unclassified sequences</taxon>
        <taxon>metagenomes</taxon>
        <taxon>ecological metagenomes</taxon>
    </lineage>
</organism>
<feature type="non-terminal residue" evidence="5">
    <location>
        <position position="212"/>
    </location>
</feature>
<accession>X1BJN3</accession>
<dbReference type="SUPFAM" id="SSF53822">
    <property type="entry name" value="Periplasmic binding protein-like I"/>
    <property type="match status" value="1"/>
</dbReference>
<reference evidence="5" key="1">
    <citation type="journal article" date="2014" name="Front. Microbiol.">
        <title>High frequency of phylogenetically diverse reductive dehalogenase-homologous genes in deep subseafloor sedimentary metagenomes.</title>
        <authorList>
            <person name="Kawai M."/>
            <person name="Futagami T."/>
            <person name="Toyoda A."/>
            <person name="Takaki Y."/>
            <person name="Nishi S."/>
            <person name="Hori S."/>
            <person name="Arai W."/>
            <person name="Tsubouchi T."/>
            <person name="Morono Y."/>
            <person name="Uchiyama I."/>
            <person name="Ito T."/>
            <person name="Fujiyama A."/>
            <person name="Inagaki F."/>
            <person name="Takami H."/>
        </authorList>
    </citation>
    <scope>NUCLEOTIDE SEQUENCE</scope>
    <source>
        <strain evidence="5">Expedition CK06-06</strain>
    </source>
</reference>
<comment type="caution">
    <text evidence="5">The sequence shown here is derived from an EMBL/GenBank/DDBJ whole genome shotgun (WGS) entry which is preliminary data.</text>
</comment>
<dbReference type="PROSITE" id="PS50932">
    <property type="entry name" value="HTH_LACI_2"/>
    <property type="match status" value="1"/>
</dbReference>
<dbReference type="CDD" id="cd01392">
    <property type="entry name" value="HTH_LacI"/>
    <property type="match status" value="1"/>
</dbReference>
<dbReference type="SMART" id="SM00354">
    <property type="entry name" value="HTH_LACI"/>
    <property type="match status" value="1"/>
</dbReference>
<feature type="domain" description="HTH lacI-type" evidence="4">
    <location>
        <begin position="2"/>
        <end position="56"/>
    </location>
</feature>
<name>X1BJN3_9ZZZZ</name>
<evidence type="ECO:0000256" key="2">
    <source>
        <dbReference type="ARBA" id="ARBA00023125"/>
    </source>
</evidence>
<evidence type="ECO:0000259" key="4">
    <source>
        <dbReference type="PROSITE" id="PS50932"/>
    </source>
</evidence>
<dbReference type="PROSITE" id="PS00356">
    <property type="entry name" value="HTH_LACI_1"/>
    <property type="match status" value="1"/>
</dbReference>
<dbReference type="EMBL" id="BART01017742">
    <property type="protein sequence ID" value="GAG81412.1"/>
    <property type="molecule type" value="Genomic_DNA"/>
</dbReference>
<evidence type="ECO:0000256" key="1">
    <source>
        <dbReference type="ARBA" id="ARBA00023015"/>
    </source>
</evidence>
<dbReference type="GO" id="GO:0000976">
    <property type="term" value="F:transcription cis-regulatory region binding"/>
    <property type="evidence" value="ECO:0007669"/>
    <property type="project" value="TreeGrafter"/>
</dbReference>
<dbReference type="AlphaFoldDB" id="X1BJN3"/>
<dbReference type="InterPro" id="IPR028082">
    <property type="entry name" value="Peripla_BP_I"/>
</dbReference>
<dbReference type="Gene3D" id="3.40.50.2300">
    <property type="match status" value="2"/>
</dbReference>
<dbReference type="InterPro" id="IPR000843">
    <property type="entry name" value="HTH_LacI"/>
</dbReference>
<sequence>MVKILDVARKARVSKATVSRFINNKGFISIELQNRIKEAINELDYRPNLIARSLKIRKTYSIGIIYPDIEDPFFSRIIKKIEDTAYENNYSVILCNTEYDSLKEKIYFDVLKRKMVDGYIIFTTINDVDYLASVLKNENVVFLDRSPKLEKEVFIKLNNIKSIKLAVEYLINLGHKRIGIIMGPMKITTGIERFKGYKMSLLENNIEFDKKL</sequence>
<evidence type="ECO:0000313" key="5">
    <source>
        <dbReference type="EMBL" id="GAG81412.1"/>
    </source>
</evidence>